<gene>
    <name evidence="2" type="ORF">PCOR1329_LOCUS32589</name>
</gene>
<comment type="caution">
    <text evidence="2">The sequence shown here is derived from an EMBL/GenBank/DDBJ whole genome shotgun (WGS) entry which is preliminary data.</text>
</comment>
<dbReference type="Proteomes" id="UP001189429">
    <property type="component" value="Unassembled WGS sequence"/>
</dbReference>
<feature type="non-terminal residue" evidence="2">
    <location>
        <position position="226"/>
    </location>
</feature>
<keyword evidence="3" id="KW-1185">Reference proteome</keyword>
<feature type="compositionally biased region" description="Acidic residues" evidence="1">
    <location>
        <begin position="108"/>
        <end position="118"/>
    </location>
</feature>
<evidence type="ECO:0000256" key="1">
    <source>
        <dbReference type="SAM" id="MobiDB-lite"/>
    </source>
</evidence>
<feature type="non-terminal residue" evidence="2">
    <location>
        <position position="1"/>
    </location>
</feature>
<feature type="compositionally biased region" description="Polar residues" evidence="1">
    <location>
        <begin position="24"/>
        <end position="41"/>
    </location>
</feature>
<feature type="compositionally biased region" description="Basic and acidic residues" evidence="1">
    <location>
        <begin position="185"/>
        <end position="194"/>
    </location>
</feature>
<protein>
    <recommendedName>
        <fullName evidence="4">Ribosome biogenesis protein NOP53</fullName>
    </recommendedName>
</protein>
<evidence type="ECO:0000313" key="3">
    <source>
        <dbReference type="Proteomes" id="UP001189429"/>
    </source>
</evidence>
<sequence length="226" mass="24028">AEKLEQAKAKKAIDAAQAKGARETAQQQGAEGQDPQKTASIAQGKRKQCSKPVESWEPAKKGRIDSTAAAEGEQMGEQKKGSGKGKHHKKKIHQGAIASAAAPQETALGDEEEGSEGEAEQRPKATPAGARKDGDSKPKAGKGRPKAKGKAKAKPPERKDDDDEDKYEHLATPPPAKKARATAESADKMADTDKTSITPLQECHARVARARPDCKVLEDANGMVWK</sequence>
<feature type="compositionally biased region" description="Basic and acidic residues" evidence="1">
    <location>
        <begin position="1"/>
        <end position="13"/>
    </location>
</feature>
<feature type="region of interest" description="Disordered" evidence="1">
    <location>
        <begin position="1"/>
        <end position="197"/>
    </location>
</feature>
<proteinExistence type="predicted"/>
<evidence type="ECO:0000313" key="2">
    <source>
        <dbReference type="EMBL" id="CAK0835940.1"/>
    </source>
</evidence>
<name>A0ABN9SU90_9DINO</name>
<organism evidence="2 3">
    <name type="scientific">Prorocentrum cordatum</name>
    <dbReference type="NCBI Taxonomy" id="2364126"/>
    <lineage>
        <taxon>Eukaryota</taxon>
        <taxon>Sar</taxon>
        <taxon>Alveolata</taxon>
        <taxon>Dinophyceae</taxon>
        <taxon>Prorocentrales</taxon>
        <taxon>Prorocentraceae</taxon>
        <taxon>Prorocentrum</taxon>
    </lineage>
</organism>
<evidence type="ECO:0008006" key="4">
    <source>
        <dbReference type="Google" id="ProtNLM"/>
    </source>
</evidence>
<reference evidence="2" key="1">
    <citation type="submission" date="2023-10" db="EMBL/GenBank/DDBJ databases">
        <authorList>
            <person name="Chen Y."/>
            <person name="Shah S."/>
            <person name="Dougan E. K."/>
            <person name="Thang M."/>
            <person name="Chan C."/>
        </authorList>
    </citation>
    <scope>NUCLEOTIDE SEQUENCE [LARGE SCALE GENOMIC DNA]</scope>
</reference>
<dbReference type="EMBL" id="CAUYUJ010013302">
    <property type="protein sequence ID" value="CAK0835940.1"/>
    <property type="molecule type" value="Genomic_DNA"/>
</dbReference>
<feature type="compositionally biased region" description="Basic residues" evidence="1">
    <location>
        <begin position="139"/>
        <end position="153"/>
    </location>
</feature>
<accession>A0ABN9SU90</accession>
<feature type="compositionally biased region" description="Basic residues" evidence="1">
    <location>
        <begin position="81"/>
        <end position="93"/>
    </location>
</feature>